<reference evidence="2" key="1">
    <citation type="journal article" date="2023" name="Mol. Phylogenet. Evol.">
        <title>Genome-scale phylogeny and comparative genomics of the fungal order Sordariales.</title>
        <authorList>
            <person name="Hensen N."/>
            <person name="Bonometti L."/>
            <person name="Westerberg I."/>
            <person name="Brannstrom I.O."/>
            <person name="Guillou S."/>
            <person name="Cros-Aarteil S."/>
            <person name="Calhoun S."/>
            <person name="Haridas S."/>
            <person name="Kuo A."/>
            <person name="Mondo S."/>
            <person name="Pangilinan J."/>
            <person name="Riley R."/>
            <person name="LaButti K."/>
            <person name="Andreopoulos B."/>
            <person name="Lipzen A."/>
            <person name="Chen C."/>
            <person name="Yan M."/>
            <person name="Daum C."/>
            <person name="Ng V."/>
            <person name="Clum A."/>
            <person name="Steindorff A."/>
            <person name="Ohm R.A."/>
            <person name="Martin F."/>
            <person name="Silar P."/>
            <person name="Natvig D.O."/>
            <person name="Lalanne C."/>
            <person name="Gautier V."/>
            <person name="Ament-Velasquez S.L."/>
            <person name="Kruys A."/>
            <person name="Hutchinson M.I."/>
            <person name="Powell A.J."/>
            <person name="Barry K."/>
            <person name="Miller A.N."/>
            <person name="Grigoriev I.V."/>
            <person name="Debuchy R."/>
            <person name="Gladieux P."/>
            <person name="Hiltunen Thoren M."/>
            <person name="Johannesson H."/>
        </authorList>
    </citation>
    <scope>NUCLEOTIDE SEQUENCE</scope>
    <source>
        <strain evidence="2">CBS 141.50</strain>
    </source>
</reference>
<dbReference type="Pfam" id="PF01764">
    <property type="entry name" value="Lipase_3"/>
    <property type="match status" value="1"/>
</dbReference>
<evidence type="ECO:0000259" key="1">
    <source>
        <dbReference type="Pfam" id="PF01764"/>
    </source>
</evidence>
<reference evidence="2" key="2">
    <citation type="submission" date="2023-05" db="EMBL/GenBank/DDBJ databases">
        <authorList>
            <consortium name="Lawrence Berkeley National Laboratory"/>
            <person name="Steindorff A."/>
            <person name="Hensen N."/>
            <person name="Bonometti L."/>
            <person name="Westerberg I."/>
            <person name="Brannstrom I.O."/>
            <person name="Guillou S."/>
            <person name="Cros-Aarteil S."/>
            <person name="Calhoun S."/>
            <person name="Haridas S."/>
            <person name="Kuo A."/>
            <person name="Mondo S."/>
            <person name="Pangilinan J."/>
            <person name="Riley R."/>
            <person name="Labutti K."/>
            <person name="Andreopoulos B."/>
            <person name="Lipzen A."/>
            <person name="Chen C."/>
            <person name="Yanf M."/>
            <person name="Daum C."/>
            <person name="Ng V."/>
            <person name="Clum A."/>
            <person name="Ohm R."/>
            <person name="Martin F."/>
            <person name="Silar P."/>
            <person name="Natvig D."/>
            <person name="Lalanne C."/>
            <person name="Gautier V."/>
            <person name="Ament-Velasquez S.L."/>
            <person name="Kruys A."/>
            <person name="Hutchinson M.I."/>
            <person name="Powell A.J."/>
            <person name="Barry K."/>
            <person name="Miller A.N."/>
            <person name="Grigoriev I.V."/>
            <person name="Debuchy R."/>
            <person name="Gladieux P."/>
            <person name="Thoren M.H."/>
            <person name="Johannesson H."/>
        </authorList>
    </citation>
    <scope>NUCLEOTIDE SEQUENCE</scope>
    <source>
        <strain evidence="2">CBS 141.50</strain>
    </source>
</reference>
<name>A0AAN6V119_9PEZI</name>
<keyword evidence="3" id="KW-1185">Reference proteome</keyword>
<organism evidence="2 3">
    <name type="scientific">Dichotomopilus funicola</name>
    <dbReference type="NCBI Taxonomy" id="1934379"/>
    <lineage>
        <taxon>Eukaryota</taxon>
        <taxon>Fungi</taxon>
        <taxon>Dikarya</taxon>
        <taxon>Ascomycota</taxon>
        <taxon>Pezizomycotina</taxon>
        <taxon>Sordariomycetes</taxon>
        <taxon>Sordariomycetidae</taxon>
        <taxon>Sordariales</taxon>
        <taxon>Chaetomiaceae</taxon>
        <taxon>Dichotomopilus</taxon>
    </lineage>
</organism>
<dbReference type="GeneID" id="87814152"/>
<dbReference type="InterPro" id="IPR002921">
    <property type="entry name" value="Fungal_lipase-type"/>
</dbReference>
<dbReference type="EMBL" id="MU853594">
    <property type="protein sequence ID" value="KAK4142739.1"/>
    <property type="molecule type" value="Genomic_DNA"/>
</dbReference>
<dbReference type="AlphaFoldDB" id="A0AAN6V119"/>
<dbReference type="Proteomes" id="UP001302676">
    <property type="component" value="Unassembled WGS sequence"/>
</dbReference>
<proteinExistence type="predicted"/>
<dbReference type="InterPro" id="IPR029058">
    <property type="entry name" value="AB_hydrolase_fold"/>
</dbReference>
<dbReference type="Gene3D" id="3.40.50.1820">
    <property type="entry name" value="alpha/beta hydrolase"/>
    <property type="match status" value="1"/>
</dbReference>
<evidence type="ECO:0000313" key="2">
    <source>
        <dbReference type="EMBL" id="KAK4142739.1"/>
    </source>
</evidence>
<gene>
    <name evidence="2" type="ORF">C8A04DRAFT_12985</name>
</gene>
<evidence type="ECO:0000313" key="3">
    <source>
        <dbReference type="Proteomes" id="UP001302676"/>
    </source>
</evidence>
<accession>A0AAN6V119</accession>
<sequence>MAQILKKYQHLVRYAHWAYYDGPEFRSAATDLQGDFRYRSLEIITPFFKHTLRSLTPNTHVHLGIRNQHTIVLAFRGTDFPINVGSLIRPKRWTQWPEAEITCLTLGSPRVGNTNFCQHFGQSNILTYRVEVMGDPIPTVPDRFTQALPGKLPASHLDWTTDDKRYHHVGIPILLHEEGASILDSIGYGVERPDIEAEETAPPLPAIIRVPYEYGGFLAYWALRSIRMAPDIWNYHDPAKYESTVQSILEQMPRK</sequence>
<dbReference type="GO" id="GO:0006629">
    <property type="term" value="P:lipid metabolic process"/>
    <property type="evidence" value="ECO:0007669"/>
    <property type="project" value="InterPro"/>
</dbReference>
<dbReference type="RefSeq" id="XP_062636110.1">
    <property type="nucleotide sequence ID" value="XM_062777539.1"/>
</dbReference>
<protein>
    <recommendedName>
        <fullName evidence="1">Fungal lipase-type domain-containing protein</fullName>
    </recommendedName>
</protein>
<feature type="domain" description="Fungal lipase-type" evidence="1">
    <location>
        <begin position="98"/>
        <end position="142"/>
    </location>
</feature>
<comment type="caution">
    <text evidence="2">The sequence shown here is derived from an EMBL/GenBank/DDBJ whole genome shotgun (WGS) entry which is preliminary data.</text>
</comment>
<dbReference type="SUPFAM" id="SSF53474">
    <property type="entry name" value="alpha/beta-Hydrolases"/>
    <property type="match status" value="1"/>
</dbReference>